<dbReference type="RefSeq" id="WP_007662306.1">
    <property type="nucleotide sequence ID" value="NZ_JAJCKC010000009.1"/>
</dbReference>
<evidence type="ECO:0000313" key="8">
    <source>
        <dbReference type="EMBL" id="RHL87804.1"/>
    </source>
</evidence>
<comment type="similarity">
    <text evidence="2">Belongs to the acyltransferase 3 family.</text>
</comment>
<dbReference type="Pfam" id="PF01757">
    <property type="entry name" value="Acyl_transf_3"/>
    <property type="match status" value="1"/>
</dbReference>
<sequence length="352" mass="41174">MIINKQESEALNITRFVMSIFIVFFHAYTSVQIYDYWKDLPVYRGVARFFSLQIGEMGVPVFFLISGYLFFGKYQQTWMCYKSKMQKRFYSLFVPYIFWNAFIIAAYYVAESIPTIQTLFNEGGKLVHDFDLHDFLFAFWSHKGGNPILTQMWFVRDLLLLVICAPIIYLLARYAKFVAIFCFGLIWFVKWEVPNWESGLLFFFIGACFSIYGKSITEEVRKIAPFLFILTPLLLLADFLLSGTTTGFYVHRTLIFVGVFFIIALVTVLIEKKKIHDIVFLTSGSFFLYIIHDPMIRFVRKFTLRWIDHTSEFQAIAIYFAAVAIDVAVAYFVFWCLRKCAPGFLKWSTGGR</sequence>
<evidence type="ECO:0000256" key="6">
    <source>
        <dbReference type="ARBA" id="ARBA00023136"/>
    </source>
</evidence>
<keyword evidence="4" id="KW-0812">Transmembrane</keyword>
<organism evidence="8 9">
    <name type="scientific">Bacteroides intestinalis</name>
    <dbReference type="NCBI Taxonomy" id="329854"/>
    <lineage>
        <taxon>Bacteria</taxon>
        <taxon>Pseudomonadati</taxon>
        <taxon>Bacteroidota</taxon>
        <taxon>Bacteroidia</taxon>
        <taxon>Bacteroidales</taxon>
        <taxon>Bacteroidaceae</taxon>
        <taxon>Bacteroides</taxon>
    </lineage>
</organism>
<feature type="domain" description="Acyltransferase 3" evidence="7">
    <location>
        <begin position="10"/>
        <end position="334"/>
    </location>
</feature>
<evidence type="ECO:0000259" key="7">
    <source>
        <dbReference type="Pfam" id="PF01757"/>
    </source>
</evidence>
<keyword evidence="3" id="KW-1003">Cell membrane</keyword>
<evidence type="ECO:0000256" key="3">
    <source>
        <dbReference type="ARBA" id="ARBA00022475"/>
    </source>
</evidence>
<evidence type="ECO:0000256" key="1">
    <source>
        <dbReference type="ARBA" id="ARBA00004651"/>
    </source>
</evidence>
<evidence type="ECO:0000256" key="2">
    <source>
        <dbReference type="ARBA" id="ARBA00007400"/>
    </source>
</evidence>
<proteinExistence type="inferred from homology"/>
<dbReference type="InterPro" id="IPR002656">
    <property type="entry name" value="Acyl_transf_3_dom"/>
</dbReference>
<dbReference type="PANTHER" id="PTHR40074">
    <property type="entry name" value="O-ACETYLTRANSFERASE WECH"/>
    <property type="match status" value="1"/>
</dbReference>
<comment type="caution">
    <text evidence="8">The sequence shown here is derived from an EMBL/GenBank/DDBJ whole genome shotgun (WGS) entry which is preliminary data.</text>
</comment>
<dbReference type="AlphaFoldDB" id="A0A414ZWC8"/>
<dbReference type="GeneID" id="26159267"/>
<evidence type="ECO:0000313" key="9">
    <source>
        <dbReference type="Proteomes" id="UP000285013"/>
    </source>
</evidence>
<dbReference type="PANTHER" id="PTHR40074:SF2">
    <property type="entry name" value="O-ACETYLTRANSFERASE WECH"/>
    <property type="match status" value="1"/>
</dbReference>
<comment type="subcellular location">
    <subcellularLocation>
        <location evidence="1">Cell membrane</location>
        <topology evidence="1">Multi-pass membrane protein</topology>
    </subcellularLocation>
</comment>
<gene>
    <name evidence="8" type="ORF">DWZ95_20350</name>
</gene>
<evidence type="ECO:0000256" key="4">
    <source>
        <dbReference type="ARBA" id="ARBA00022692"/>
    </source>
</evidence>
<dbReference type="GO" id="GO:0016413">
    <property type="term" value="F:O-acetyltransferase activity"/>
    <property type="evidence" value="ECO:0007669"/>
    <property type="project" value="TreeGrafter"/>
</dbReference>
<dbReference type="EMBL" id="QRPE01000032">
    <property type="protein sequence ID" value="RHL87804.1"/>
    <property type="molecule type" value="Genomic_DNA"/>
</dbReference>
<keyword evidence="8" id="KW-0012">Acyltransferase</keyword>
<name>A0A414ZWC8_9BACE</name>
<keyword evidence="5" id="KW-1133">Transmembrane helix</keyword>
<keyword evidence="6" id="KW-0472">Membrane</keyword>
<accession>A0A414ZWC8</accession>
<evidence type="ECO:0000256" key="5">
    <source>
        <dbReference type="ARBA" id="ARBA00022989"/>
    </source>
</evidence>
<protein>
    <submittedName>
        <fullName evidence="8">Acyltransferase</fullName>
    </submittedName>
</protein>
<reference evidence="8 9" key="1">
    <citation type="submission" date="2018-08" db="EMBL/GenBank/DDBJ databases">
        <title>A genome reference for cultivated species of the human gut microbiota.</title>
        <authorList>
            <person name="Zou Y."/>
            <person name="Xue W."/>
            <person name="Luo G."/>
        </authorList>
    </citation>
    <scope>NUCLEOTIDE SEQUENCE [LARGE SCALE GENOMIC DNA]</scope>
    <source>
        <strain evidence="8 9">AF36-16BH</strain>
    </source>
</reference>
<keyword evidence="8" id="KW-0808">Transferase</keyword>
<dbReference type="Proteomes" id="UP000285013">
    <property type="component" value="Unassembled WGS sequence"/>
</dbReference>
<dbReference type="GO" id="GO:0005886">
    <property type="term" value="C:plasma membrane"/>
    <property type="evidence" value="ECO:0007669"/>
    <property type="project" value="UniProtKB-SubCell"/>
</dbReference>
<dbReference type="GO" id="GO:0009246">
    <property type="term" value="P:enterobacterial common antigen biosynthetic process"/>
    <property type="evidence" value="ECO:0007669"/>
    <property type="project" value="TreeGrafter"/>
</dbReference>